<organism evidence="2 3">
    <name type="scientific">Microthlaspi erraticum</name>
    <dbReference type="NCBI Taxonomy" id="1685480"/>
    <lineage>
        <taxon>Eukaryota</taxon>
        <taxon>Viridiplantae</taxon>
        <taxon>Streptophyta</taxon>
        <taxon>Embryophyta</taxon>
        <taxon>Tracheophyta</taxon>
        <taxon>Spermatophyta</taxon>
        <taxon>Magnoliopsida</taxon>
        <taxon>eudicotyledons</taxon>
        <taxon>Gunneridae</taxon>
        <taxon>Pentapetalae</taxon>
        <taxon>rosids</taxon>
        <taxon>malvids</taxon>
        <taxon>Brassicales</taxon>
        <taxon>Brassicaceae</taxon>
        <taxon>Coluteocarpeae</taxon>
        <taxon>Microthlaspi</taxon>
    </lineage>
</organism>
<protein>
    <recommendedName>
        <fullName evidence="4">Myb/SANT-like domain-containing protein</fullName>
    </recommendedName>
</protein>
<dbReference type="OrthoDB" id="1106656at2759"/>
<evidence type="ECO:0000313" key="3">
    <source>
        <dbReference type="Proteomes" id="UP000467841"/>
    </source>
</evidence>
<feature type="compositionally biased region" description="Acidic residues" evidence="1">
    <location>
        <begin position="67"/>
        <end position="77"/>
    </location>
</feature>
<sequence length="192" mass="22126">MNSTGISVDPDASMIYASDAWWKEREFNKGFNRKPPEFWDVMVRCLILHDVRSQSQHSSRQRREEIINDDAVDDNNDDGSNSDSGDIPATRVQETQEDEEVYRVIVDEDMDNLNETVPNTTRRGQQREMSNLQANARRQSNSERGVGGSRLSSRTGSRGGRRRQSFETTIKDTIAGYTEFQRQSLQQLRRCF</sequence>
<keyword evidence="3" id="KW-1185">Reference proteome</keyword>
<gene>
    <name evidence="2" type="ORF">MERR_LOCUS1546</name>
</gene>
<evidence type="ECO:0000256" key="1">
    <source>
        <dbReference type="SAM" id="MobiDB-lite"/>
    </source>
</evidence>
<name>A0A6D2HJ29_9BRAS</name>
<comment type="caution">
    <text evidence="2">The sequence shown here is derived from an EMBL/GenBank/DDBJ whole genome shotgun (WGS) entry which is preliminary data.</text>
</comment>
<feature type="compositionally biased region" description="Polar residues" evidence="1">
    <location>
        <begin position="113"/>
        <end position="139"/>
    </location>
</feature>
<dbReference type="AlphaFoldDB" id="A0A6D2HJ29"/>
<dbReference type="EMBL" id="CACVBM020000110">
    <property type="protein sequence ID" value="CAA7014312.1"/>
    <property type="molecule type" value="Genomic_DNA"/>
</dbReference>
<feature type="region of interest" description="Disordered" evidence="1">
    <location>
        <begin position="52"/>
        <end position="169"/>
    </location>
</feature>
<accession>A0A6D2HJ29</accession>
<dbReference type="Proteomes" id="UP000467841">
    <property type="component" value="Unassembled WGS sequence"/>
</dbReference>
<reference evidence="2" key="1">
    <citation type="submission" date="2020-01" db="EMBL/GenBank/DDBJ databases">
        <authorList>
            <person name="Mishra B."/>
        </authorList>
    </citation>
    <scope>NUCLEOTIDE SEQUENCE [LARGE SCALE GENOMIC DNA]</scope>
</reference>
<evidence type="ECO:0008006" key="4">
    <source>
        <dbReference type="Google" id="ProtNLM"/>
    </source>
</evidence>
<evidence type="ECO:0000313" key="2">
    <source>
        <dbReference type="EMBL" id="CAA7014312.1"/>
    </source>
</evidence>
<proteinExistence type="predicted"/>